<reference evidence="3" key="1">
    <citation type="submission" date="2022-09" db="EMBL/GenBank/DDBJ databases">
        <title>The complete genome of Acidovorax sp. 5MLIR.</title>
        <authorList>
            <person name="Liu L."/>
            <person name="Yue J."/>
            <person name="Yang F."/>
            <person name="Yuan J."/>
            <person name="Li L."/>
        </authorList>
    </citation>
    <scope>NUCLEOTIDE SEQUENCE</scope>
    <source>
        <strain evidence="3">5MLIR</strain>
    </source>
</reference>
<evidence type="ECO:0000313" key="3">
    <source>
        <dbReference type="EMBL" id="UYG53323.1"/>
    </source>
</evidence>
<dbReference type="Pfam" id="PF13478">
    <property type="entry name" value="XdhC_C"/>
    <property type="match status" value="1"/>
</dbReference>
<dbReference type="NCBIfam" id="TIGR02964">
    <property type="entry name" value="xanthine_xdhC"/>
    <property type="match status" value="1"/>
</dbReference>
<dbReference type="InterPro" id="IPR003777">
    <property type="entry name" value="XdhC_CoxI"/>
</dbReference>
<dbReference type="EMBL" id="CP106881">
    <property type="protein sequence ID" value="UYG53323.1"/>
    <property type="molecule type" value="Genomic_DNA"/>
</dbReference>
<organism evidence="3 4">
    <name type="scientific">Comamonas endophytica</name>
    <dbReference type="NCBI Taxonomy" id="2949090"/>
    <lineage>
        <taxon>Bacteria</taxon>
        <taxon>Pseudomonadati</taxon>
        <taxon>Pseudomonadota</taxon>
        <taxon>Betaproteobacteria</taxon>
        <taxon>Burkholderiales</taxon>
        <taxon>Comamonadaceae</taxon>
        <taxon>Comamonas</taxon>
    </lineage>
</organism>
<sequence length="273" mass="28918">MNTACEHLAKASGCWVEVIRTEGSVPREAGTWMLVTADALAGTIGGGHLEFDATAQARALVAQGGDGFEQRFALGPSLGQCCGGVVWLRFTPLAQGGTGALRALASRSAERLAPALQVALFGAGHVGHALVELLARLPCRLMWIDSRDAVFAPRWLQEGSGVACEHSAPVEGAVAGLAPHSQVLIMSFSHAEDLEVVAACLQRQRQRADLDFIGLIGSATKWAVFRRRLAQRGFTEQELDQVTCPIGLPGITGKEPEVIAVAVAAQLLQRRPN</sequence>
<name>A0ABY6GDZ1_9BURK</name>
<protein>
    <submittedName>
        <fullName evidence="3">Xanthine dehydrogenase accessory protein XdhC</fullName>
    </submittedName>
</protein>
<dbReference type="InterPro" id="IPR052698">
    <property type="entry name" value="MoCofactor_Util/Proc"/>
</dbReference>
<accession>A0ABY6GDZ1</accession>
<feature type="domain" description="XdhC- CoxI" evidence="1">
    <location>
        <begin position="16"/>
        <end position="67"/>
    </location>
</feature>
<proteinExistence type="predicted"/>
<evidence type="ECO:0000259" key="1">
    <source>
        <dbReference type="Pfam" id="PF02625"/>
    </source>
</evidence>
<dbReference type="Pfam" id="PF02625">
    <property type="entry name" value="XdhC_CoxI"/>
    <property type="match status" value="1"/>
</dbReference>
<evidence type="ECO:0000313" key="4">
    <source>
        <dbReference type="Proteomes" id="UP001162800"/>
    </source>
</evidence>
<dbReference type="PANTHER" id="PTHR30388">
    <property type="entry name" value="ALDEHYDE OXIDOREDUCTASE MOLYBDENUM COFACTOR ASSEMBLY PROTEIN"/>
    <property type="match status" value="1"/>
</dbReference>
<evidence type="ECO:0000259" key="2">
    <source>
        <dbReference type="Pfam" id="PF13478"/>
    </source>
</evidence>
<dbReference type="InterPro" id="IPR027051">
    <property type="entry name" value="XdhC_Rossmann_dom"/>
</dbReference>
<feature type="domain" description="XdhC Rossmann" evidence="2">
    <location>
        <begin position="119"/>
        <end position="267"/>
    </location>
</feature>
<dbReference type="InterPro" id="IPR014308">
    <property type="entry name" value="Xanthine_DH_XdhC"/>
</dbReference>
<dbReference type="PANTHER" id="PTHR30388:SF6">
    <property type="entry name" value="XANTHINE DEHYDROGENASE SUBUNIT A-RELATED"/>
    <property type="match status" value="1"/>
</dbReference>
<gene>
    <name evidence="3" type="primary">xdhC</name>
    <name evidence="3" type="ORF">M9799_12435</name>
</gene>
<dbReference type="Gene3D" id="3.40.50.720">
    <property type="entry name" value="NAD(P)-binding Rossmann-like Domain"/>
    <property type="match status" value="1"/>
</dbReference>
<dbReference type="Proteomes" id="UP001162800">
    <property type="component" value="Chromosome"/>
</dbReference>
<keyword evidence="4" id="KW-1185">Reference proteome</keyword>